<sequence length="85" mass="9778">MDAPELPELTRQIFMGNGHSPEIRRAEKLFKRCMENISAVQQPRVSTDQTDFKADQEERRKIEFEILADAIELFIGLTGVHPHEA</sequence>
<protein>
    <submittedName>
        <fullName evidence="1">Uncharacterized protein</fullName>
    </submittedName>
</protein>
<dbReference type="EMBL" id="LAZR01000062">
    <property type="protein sequence ID" value="KKN96674.1"/>
    <property type="molecule type" value="Genomic_DNA"/>
</dbReference>
<evidence type="ECO:0000313" key="1">
    <source>
        <dbReference type="EMBL" id="KKN96674.1"/>
    </source>
</evidence>
<accession>A0A0F9UY71</accession>
<organism evidence="1">
    <name type="scientific">marine sediment metagenome</name>
    <dbReference type="NCBI Taxonomy" id="412755"/>
    <lineage>
        <taxon>unclassified sequences</taxon>
        <taxon>metagenomes</taxon>
        <taxon>ecological metagenomes</taxon>
    </lineage>
</organism>
<comment type="caution">
    <text evidence="1">The sequence shown here is derived from an EMBL/GenBank/DDBJ whole genome shotgun (WGS) entry which is preliminary data.</text>
</comment>
<dbReference type="AlphaFoldDB" id="A0A0F9UY71"/>
<proteinExistence type="predicted"/>
<reference evidence="1" key="1">
    <citation type="journal article" date="2015" name="Nature">
        <title>Complex archaea that bridge the gap between prokaryotes and eukaryotes.</title>
        <authorList>
            <person name="Spang A."/>
            <person name="Saw J.H."/>
            <person name="Jorgensen S.L."/>
            <person name="Zaremba-Niedzwiedzka K."/>
            <person name="Martijn J."/>
            <person name="Lind A.E."/>
            <person name="van Eijk R."/>
            <person name="Schleper C."/>
            <person name="Guy L."/>
            <person name="Ettema T.J."/>
        </authorList>
    </citation>
    <scope>NUCLEOTIDE SEQUENCE</scope>
</reference>
<name>A0A0F9UY71_9ZZZZ</name>
<gene>
    <name evidence="1" type="ORF">LCGC14_0163180</name>
</gene>